<proteinExistence type="predicted"/>
<organism evidence="1">
    <name type="scientific">marine sediment metagenome</name>
    <dbReference type="NCBI Taxonomy" id="412755"/>
    <lineage>
        <taxon>unclassified sequences</taxon>
        <taxon>metagenomes</taxon>
        <taxon>ecological metagenomes</taxon>
    </lineage>
</organism>
<evidence type="ECO:0000313" key="1">
    <source>
        <dbReference type="EMBL" id="KKL70136.1"/>
    </source>
</evidence>
<protein>
    <submittedName>
        <fullName evidence="1">Uncharacterized protein</fullName>
    </submittedName>
</protein>
<dbReference type="AlphaFoldDB" id="A0A0F9EV51"/>
<sequence length="77" mass="8035">MSLENDEIEPHEIVADALFDIAKSLRLLGSGNIDRGDNAVGAIESLSISIKEGSEKVSEALNGIADAIAQTTTGHSK</sequence>
<name>A0A0F9EV51_9ZZZZ</name>
<comment type="caution">
    <text evidence="1">The sequence shown here is derived from an EMBL/GenBank/DDBJ whole genome shotgun (WGS) entry which is preliminary data.</text>
</comment>
<gene>
    <name evidence="1" type="ORF">LCGC14_2107940</name>
</gene>
<reference evidence="1" key="1">
    <citation type="journal article" date="2015" name="Nature">
        <title>Complex archaea that bridge the gap between prokaryotes and eukaryotes.</title>
        <authorList>
            <person name="Spang A."/>
            <person name="Saw J.H."/>
            <person name="Jorgensen S.L."/>
            <person name="Zaremba-Niedzwiedzka K."/>
            <person name="Martijn J."/>
            <person name="Lind A.E."/>
            <person name="van Eijk R."/>
            <person name="Schleper C."/>
            <person name="Guy L."/>
            <person name="Ettema T.J."/>
        </authorList>
    </citation>
    <scope>NUCLEOTIDE SEQUENCE</scope>
</reference>
<accession>A0A0F9EV51</accession>
<dbReference type="EMBL" id="LAZR01025987">
    <property type="protein sequence ID" value="KKL70136.1"/>
    <property type="molecule type" value="Genomic_DNA"/>
</dbReference>